<dbReference type="InterPro" id="IPR011990">
    <property type="entry name" value="TPR-like_helical_dom_sf"/>
</dbReference>
<keyword evidence="1" id="KW-0677">Repeat</keyword>
<dbReference type="PANTHER" id="PTHR47926">
    <property type="entry name" value="PENTATRICOPEPTIDE REPEAT-CONTAINING PROTEIN"/>
    <property type="match status" value="1"/>
</dbReference>
<gene>
    <name evidence="3" type="ORF">EZV62_024860</name>
</gene>
<comment type="caution">
    <text evidence="3">The sequence shown here is derived from an EMBL/GenBank/DDBJ whole genome shotgun (WGS) entry which is preliminary data.</text>
</comment>
<dbReference type="Proteomes" id="UP000323000">
    <property type="component" value="Chromosome 12"/>
</dbReference>
<evidence type="ECO:0000313" key="4">
    <source>
        <dbReference type="Proteomes" id="UP000323000"/>
    </source>
</evidence>
<dbReference type="Gene3D" id="1.25.40.10">
    <property type="entry name" value="Tetratricopeptide repeat domain"/>
    <property type="match status" value="2"/>
</dbReference>
<reference evidence="4" key="1">
    <citation type="journal article" date="2019" name="Gigascience">
        <title>De novo genome assembly of the endangered Acer yangbiense, a plant species with extremely small populations endemic to Yunnan Province, China.</title>
        <authorList>
            <person name="Yang J."/>
            <person name="Wariss H.M."/>
            <person name="Tao L."/>
            <person name="Zhang R."/>
            <person name="Yun Q."/>
            <person name="Hollingsworth P."/>
            <person name="Dao Z."/>
            <person name="Luo G."/>
            <person name="Guo H."/>
            <person name="Ma Y."/>
            <person name="Sun W."/>
        </authorList>
    </citation>
    <scope>NUCLEOTIDE SEQUENCE [LARGE SCALE GENOMIC DNA]</scope>
    <source>
        <strain evidence="4">cv. Malutang</strain>
    </source>
</reference>
<dbReference type="InterPro" id="IPR002885">
    <property type="entry name" value="PPR_rpt"/>
</dbReference>
<feature type="repeat" description="PPR" evidence="2">
    <location>
        <begin position="38"/>
        <end position="72"/>
    </location>
</feature>
<dbReference type="AlphaFoldDB" id="A0A5C7GWX6"/>
<feature type="repeat" description="PPR" evidence="2">
    <location>
        <begin position="116"/>
        <end position="146"/>
    </location>
</feature>
<dbReference type="PANTHER" id="PTHR47926:SF436">
    <property type="entry name" value="PENTATRICOPEPTIDE REPEAT-CONTAINING PROTEIN ELI1, CHLOROPLASTIC-LIKE ISOFORM X2"/>
    <property type="match status" value="1"/>
</dbReference>
<keyword evidence="4" id="KW-1185">Reference proteome</keyword>
<dbReference type="OrthoDB" id="1611128at2759"/>
<organism evidence="3 4">
    <name type="scientific">Acer yangbiense</name>
    <dbReference type="NCBI Taxonomy" id="1000413"/>
    <lineage>
        <taxon>Eukaryota</taxon>
        <taxon>Viridiplantae</taxon>
        <taxon>Streptophyta</taxon>
        <taxon>Embryophyta</taxon>
        <taxon>Tracheophyta</taxon>
        <taxon>Spermatophyta</taxon>
        <taxon>Magnoliopsida</taxon>
        <taxon>eudicotyledons</taxon>
        <taxon>Gunneridae</taxon>
        <taxon>Pentapetalae</taxon>
        <taxon>rosids</taxon>
        <taxon>malvids</taxon>
        <taxon>Sapindales</taxon>
        <taxon>Sapindaceae</taxon>
        <taxon>Hippocastanoideae</taxon>
        <taxon>Acereae</taxon>
        <taxon>Acer</taxon>
    </lineage>
</organism>
<evidence type="ECO:0000256" key="1">
    <source>
        <dbReference type="ARBA" id="ARBA00022737"/>
    </source>
</evidence>
<protein>
    <recommendedName>
        <fullName evidence="5">Pentacotripeptide-repeat region of PRORP domain-containing protein</fullName>
    </recommendedName>
</protein>
<dbReference type="PROSITE" id="PS51375">
    <property type="entry name" value="PPR"/>
    <property type="match status" value="3"/>
</dbReference>
<sequence>MPHNSKNAIVIMSMMTGYCKEGMLDNARVLFEGIQCKDRVSFNAMISGYAQNGVGEEALRLYSNMHKIGLQADDATLVSVFTACSSLESLKKEDKLIKCGGIFESELTFRQICSPNLVSWNTVIAAFAQHGLYEKAFSFFNEMGFEPDGITFLSLLSACGHAGKVNESMDVFNLMVKTLLMVNESMDDKPVFIYCNRLISNIQRYDRMISDVLIPYLLLPLNDP</sequence>
<evidence type="ECO:0008006" key="5">
    <source>
        <dbReference type="Google" id="ProtNLM"/>
    </source>
</evidence>
<dbReference type="NCBIfam" id="TIGR00756">
    <property type="entry name" value="PPR"/>
    <property type="match status" value="3"/>
</dbReference>
<name>A0A5C7GWX6_9ROSI</name>
<dbReference type="Pfam" id="PF13041">
    <property type="entry name" value="PPR_2"/>
    <property type="match status" value="2"/>
</dbReference>
<evidence type="ECO:0000313" key="3">
    <source>
        <dbReference type="EMBL" id="TXG48985.1"/>
    </source>
</evidence>
<evidence type="ECO:0000256" key="2">
    <source>
        <dbReference type="PROSITE-ProRule" id="PRU00708"/>
    </source>
</evidence>
<dbReference type="GO" id="GO:0003723">
    <property type="term" value="F:RNA binding"/>
    <property type="evidence" value="ECO:0007669"/>
    <property type="project" value="InterPro"/>
</dbReference>
<dbReference type="InterPro" id="IPR046960">
    <property type="entry name" value="PPR_At4g14850-like_plant"/>
</dbReference>
<feature type="repeat" description="PPR" evidence="2">
    <location>
        <begin position="148"/>
        <end position="178"/>
    </location>
</feature>
<dbReference type="GO" id="GO:0009451">
    <property type="term" value="P:RNA modification"/>
    <property type="evidence" value="ECO:0007669"/>
    <property type="project" value="InterPro"/>
</dbReference>
<proteinExistence type="predicted"/>
<dbReference type="EMBL" id="VAHF01000012">
    <property type="protein sequence ID" value="TXG48985.1"/>
    <property type="molecule type" value="Genomic_DNA"/>
</dbReference>
<dbReference type="Pfam" id="PF01535">
    <property type="entry name" value="PPR"/>
    <property type="match status" value="1"/>
</dbReference>
<accession>A0A5C7GWX6</accession>